<evidence type="ECO:0000256" key="2">
    <source>
        <dbReference type="ARBA" id="ARBA00006432"/>
    </source>
</evidence>
<organism evidence="7">
    <name type="scientific">Xanthomonas oryzae</name>
    <dbReference type="NCBI Taxonomy" id="347"/>
    <lineage>
        <taxon>Bacteria</taxon>
        <taxon>Pseudomonadati</taxon>
        <taxon>Pseudomonadota</taxon>
        <taxon>Gammaproteobacteria</taxon>
        <taxon>Lysobacterales</taxon>
        <taxon>Lysobacteraceae</taxon>
        <taxon>Xanthomonas</taxon>
    </lineage>
</organism>
<feature type="domain" description="Carrier" evidence="6">
    <location>
        <begin position="4249"/>
        <end position="4323"/>
    </location>
</feature>
<dbReference type="InterPro" id="IPR036736">
    <property type="entry name" value="ACP-like_sf"/>
</dbReference>
<dbReference type="Gene3D" id="3.30.300.30">
    <property type="match status" value="6"/>
</dbReference>
<feature type="domain" description="Carrier" evidence="6">
    <location>
        <begin position="1018"/>
        <end position="1092"/>
    </location>
</feature>
<evidence type="ECO:0000313" key="7">
    <source>
        <dbReference type="EMBL" id="AGB08526.1"/>
    </source>
</evidence>
<dbReference type="InterPro" id="IPR020845">
    <property type="entry name" value="AMP-binding_CS"/>
</dbReference>
<dbReference type="GO" id="GO:0031177">
    <property type="term" value="F:phosphopantetheine binding"/>
    <property type="evidence" value="ECO:0007669"/>
    <property type="project" value="InterPro"/>
</dbReference>
<proteinExistence type="inferred from homology"/>
<dbReference type="NCBIfam" id="TIGR01733">
    <property type="entry name" value="AA-adenyl-dom"/>
    <property type="match status" value="6"/>
</dbReference>
<dbReference type="FunFam" id="3.30.559.30:FF:000001">
    <property type="entry name" value="Non-ribosomal peptide synthetase"/>
    <property type="match status" value="1"/>
</dbReference>
<dbReference type="FunFam" id="1.10.1200.10:FF:000005">
    <property type="entry name" value="Nonribosomal peptide synthetase 1"/>
    <property type="match status" value="4"/>
</dbReference>
<dbReference type="InterPro" id="IPR006162">
    <property type="entry name" value="Ppantetheine_attach_site"/>
</dbReference>
<dbReference type="GO" id="GO:0044550">
    <property type="term" value="P:secondary metabolite biosynthetic process"/>
    <property type="evidence" value="ECO:0007669"/>
    <property type="project" value="UniProtKB-ARBA"/>
</dbReference>
<evidence type="ECO:0000259" key="6">
    <source>
        <dbReference type="PROSITE" id="PS50075"/>
    </source>
</evidence>
<feature type="domain" description="Carrier" evidence="6">
    <location>
        <begin position="2116"/>
        <end position="2191"/>
    </location>
</feature>
<dbReference type="InterPro" id="IPR045851">
    <property type="entry name" value="AMP-bd_C_sf"/>
</dbReference>
<name>L0HSG6_9XANT</name>
<dbReference type="CDD" id="cd05930">
    <property type="entry name" value="A_NRPS"/>
    <property type="match status" value="4"/>
</dbReference>
<protein>
    <submittedName>
        <fullName evidence="7">Non-ribosomal peptide synthetase</fullName>
    </submittedName>
</protein>
<dbReference type="NCBIfam" id="NF003417">
    <property type="entry name" value="PRK04813.1"/>
    <property type="match status" value="6"/>
</dbReference>
<reference evidence="7" key="1">
    <citation type="journal article" date="2013" name="BMC Genomics">
        <title>Genome mining reveals the genus Xanthomonas to be a promising reservoir for new bioactive non-ribosomally synthesized peptides.</title>
        <authorList>
            <person name="Royer M."/>
            <person name="Koebnik R."/>
            <person name="Marguerettaz M."/>
            <person name="Barbe V."/>
            <person name="Robin G.P."/>
            <person name="Brin C."/>
            <person name="Carrere S."/>
            <person name="Gomez C."/>
            <person name="Hugelland M."/>
            <person name="Voller G.H."/>
            <person name="Noell J."/>
            <person name="Pieretti I."/>
            <person name="Rausch S."/>
            <person name="Verdier V."/>
            <person name="Poussier S."/>
            <person name="Rott P."/>
            <person name="Sussmuth R.D."/>
            <person name="Cociancich S."/>
        </authorList>
    </citation>
    <scope>NUCLEOTIDE SEQUENCE</scope>
    <source>
        <strain evidence="7">BAI3</strain>
    </source>
</reference>
<dbReference type="Gene3D" id="3.40.50.980">
    <property type="match status" value="12"/>
</dbReference>
<dbReference type="Pfam" id="PF00668">
    <property type="entry name" value="Condensation"/>
    <property type="match status" value="6"/>
</dbReference>
<comment type="similarity">
    <text evidence="2">Belongs to the ATP-dependent AMP-binding enzyme family.</text>
</comment>
<keyword evidence="5" id="KW-0436">Ligase</keyword>
<dbReference type="FunFam" id="3.30.300.30:FF:000010">
    <property type="entry name" value="Enterobactin synthetase component F"/>
    <property type="match status" value="6"/>
</dbReference>
<dbReference type="SMART" id="SM00823">
    <property type="entry name" value="PKS_PP"/>
    <property type="match status" value="6"/>
</dbReference>
<dbReference type="InterPro" id="IPR000873">
    <property type="entry name" value="AMP-dep_synth/lig_dom"/>
</dbReference>
<dbReference type="FunFam" id="1.10.1200.10:FF:000016">
    <property type="entry name" value="Non-ribosomal peptide synthase"/>
    <property type="match status" value="2"/>
</dbReference>
<dbReference type="SUPFAM" id="SSF56801">
    <property type="entry name" value="Acetyl-CoA synthetase-like"/>
    <property type="match status" value="6"/>
</dbReference>
<dbReference type="NCBIfam" id="NF004282">
    <property type="entry name" value="PRK05691.1"/>
    <property type="match status" value="7"/>
</dbReference>
<dbReference type="InterPro" id="IPR025110">
    <property type="entry name" value="AMP-bd_C"/>
</dbReference>
<dbReference type="PANTHER" id="PTHR45527">
    <property type="entry name" value="NONRIBOSOMAL PEPTIDE SYNTHETASE"/>
    <property type="match status" value="1"/>
</dbReference>
<comment type="cofactor">
    <cofactor evidence="1">
        <name>pantetheine 4'-phosphate</name>
        <dbReference type="ChEBI" id="CHEBI:47942"/>
    </cofactor>
</comment>
<dbReference type="Gene3D" id="3.30.559.30">
    <property type="entry name" value="Nonribosomal peptide synthetase, condensation domain"/>
    <property type="match status" value="6"/>
</dbReference>
<dbReference type="CDD" id="cd12117">
    <property type="entry name" value="A_NRPS_Srf_like"/>
    <property type="match status" value="2"/>
</dbReference>
<dbReference type="FunFam" id="2.30.38.10:FF:000001">
    <property type="entry name" value="Non-ribosomal peptide synthetase PvdI"/>
    <property type="match status" value="6"/>
</dbReference>
<keyword evidence="4" id="KW-0597">Phosphoprotein</keyword>
<evidence type="ECO:0000256" key="1">
    <source>
        <dbReference type="ARBA" id="ARBA00001957"/>
    </source>
</evidence>
<evidence type="ECO:0000256" key="4">
    <source>
        <dbReference type="ARBA" id="ARBA00022553"/>
    </source>
</evidence>
<accession>L0HSG6</accession>
<dbReference type="InterPro" id="IPR029058">
    <property type="entry name" value="AB_hydrolase_fold"/>
</dbReference>
<dbReference type="Gene3D" id="3.40.50.1820">
    <property type="entry name" value="alpha/beta hydrolase"/>
    <property type="match status" value="1"/>
</dbReference>
<dbReference type="FunFam" id="3.40.50.980:FF:000001">
    <property type="entry name" value="Non-ribosomal peptide synthetase"/>
    <property type="match status" value="5"/>
</dbReference>
<dbReference type="Pfam" id="PF00550">
    <property type="entry name" value="PP-binding"/>
    <property type="match status" value="6"/>
</dbReference>
<dbReference type="InterPro" id="IPR001242">
    <property type="entry name" value="Condensation_dom"/>
</dbReference>
<evidence type="ECO:0000256" key="5">
    <source>
        <dbReference type="ARBA" id="ARBA00022598"/>
    </source>
</evidence>
<dbReference type="InterPro" id="IPR010071">
    <property type="entry name" value="AA_adenyl_dom"/>
</dbReference>
<keyword evidence="3" id="KW-0596">Phosphopantetheine</keyword>
<dbReference type="Gene3D" id="1.10.1200.10">
    <property type="entry name" value="ACP-like"/>
    <property type="match status" value="5"/>
</dbReference>
<dbReference type="Gene3D" id="2.30.38.10">
    <property type="entry name" value="Luciferase, Domain 3"/>
    <property type="match status" value="6"/>
</dbReference>
<dbReference type="PROSITE" id="PS50075">
    <property type="entry name" value="CARRIER"/>
    <property type="match status" value="6"/>
</dbReference>
<dbReference type="Pfam" id="PF00501">
    <property type="entry name" value="AMP-binding"/>
    <property type="match status" value="6"/>
</dbReference>
<sequence>MSSTPRLPQDVSSLTTEEANRLWALLTKAAPVAQSAETIQPRNDDQAPPLSFAQQRLWFLAQLDAQANLAYLLPNALRLRGRLDRDALRQALNRIVARHETLRTRIALHQDAPVQRIDAEDVGFPLQEHDLSVSPDPEAQARHLAELETTTAFDLAQDTLARGQLLRLGDDDHVLLITLHHLVSDGWSMGLLVHELTTLYAAFAQGQPDPLPPLQLQYADIAVWQRCRITGEVLQRQRDFWLEHLKDAPALLELPTDRPRPPVQNYHGDSFDITLAPALTAALRALSRRHGTTLFMTMLAAWGMLLARLSGQDHVVIGTPVANRTRSELEPLIGFFVNTQALCLDLRDNPSVAQVLAQVRSTALAAQDHQDLPFEQVIEALRPERNLSYPPVFQVILAWQSTPGSELALPGLHLSPMDSTVRDAKFDIDLSLREDDDRIVGSISYATALFERSTLERWMDHWRHLLHGMVAEGADVRAVNRLPLLSAAERDHVLKQWNATATDYPRDASVHALFEAQVVRDPSAIAVMHGDVALSYGELNTRANRLAHHLHRLGVRPDDRVAICLERSAEMVVAMVAVLKAGGAYVPLDPTYPPERLTLLLTDCSAVAVLAVMDTKLPETLEVLRVNLDDTALNEVSSDNPQSLSHGGTSAYVIYTSGSTGLPKGVEIPHRGISRLVLNNGYLPFDPSDRIAFAANPSFDAITMEVWGALLNGARMVVIDADVVLNPQRFAETIEREGISVLFIVTALFRQYADSMKAGFARLRYLLMGGEVIDPSVVARLLDGGGPQHFVHCYGPTETTTFATTYEVAAVENDLRRLPIGGPIANTQIYILDADGAPVPIGVAGELYIGGDGVARGYLNRDDLSAERFIADPFSGTPGARMYRSGDRGRWRADGMIEFVERNDHQVKIRGFRIELGEIEARLGAHAAVRECVVVALEDAAGSGKRLVAYWVGAEGATSDGVDAEALRGWLAATLPEYMVPAAYVALEALPLTPNGKLDRKALPAPDGAAYATTAYEAPQGAIEEAITAIWCDLLGLDTIGRHDNFFTLGGHSLLAVTLTERMRRQGLQADLRTLFATPTLAALAAAIGSVSVRVPPNGITPDSAAIRPQMLPLVALTQAQIDAIVAMTPGGVANVQDIYPLAPLQEGIFFHHLLQREGDAYLLPHLIAFDSRARLDGFVAALQRVIDRHDILRTAVVWEGLVEPVQVVWRHAPLLIEEVQLEDADGDAATQLQSRFDPQHWRMDVRQAPLMRGFAAHDPASGQWLLSLLCHHLALDHTTLEIALEEVNSHLRGDADRLPAPQPFRHFVAQALLGVSRAEHEAYFRTLLGDVEEPCAPFGLLDVQGDGSTVEEAQRVLPEQLSALLRRQARTLGVSVASLFHLAWAQVVARATGRASAVFGTVLFGRMQGGAGADRTLGLFINTLPLRIEVDGTGVVDSVRVVQQRLAALLRHEHAPLSLAQQCSGVAAPAPLFTSLLNYRHSVEATDAVGSGSWEGIQTLSAQERTNYPLTVSVDDWGPGFTLKVHSQHPLVPARIVAFLEKALEELAEALAHAPETAVNALDVLPQAERDQVLRQWNATAADYPRDACVHELFEAQVARDPSAIAVTQAEVSLTYRELNARANRLAHYLRGLGVGPDDRVAICLERSVEMVVAVLAVLKAGGAYVPLDPHYPPERLSHMLADSGAVAVLTDMASRHLVEHRADAAVIVDLSANGERWAHGPDSNPDRHACGLTAHHLAYVIYTSGSTGAPKGAMNEHRAVVNRVMWMQEAYALEHSEVVLQKTPLSFDVSVWEVFWPLLSGACVQLAAPQGHKDPAYLKALMREGKITTLHFVPSMLRALVEHGDDARFPAIQRVICSGEALSPVLGARAQAMFPAAGIFNLYGPTEAAVDVTAWRYRADEAQETAASLPIGRPIANTQIYLLDAHGAPVPIGVMGEIHIGGDGVGRGYLNRDALTAERFLADPFSDIPDARMYRTGDLGRWRADGTIDFIGRNDHQVKIRGFRIELGEIEARLSAHDAVRACVVVALDDAASTDKRLVAYWVAAEGLASDGVCADSVDAQRLRDWLAATLPDYMVPAAYVQLEALPLTANGKLDRRALPAPDAGALVVQAYAAPQGELEIGLAALWRELLGVEQVGRHDSFFALGGHSLLGVRLISRIRSELGLELPLAALFAQPRLAELALALGNAGTTALPPILPLPRSAPLPLSFAQQRLWFVEQLDPRAARAYLIGGGVDLLGALNLPALRQALDRILARHEALRTCFVDHDDGATQVIAPPEVGFALECIDLRHATDAHAQAQHDSELEAQTAFDLTRGPLIRGRLLRLADEEHRLLVTMHHIVSDGWSMGLLVNELSTLYAAFAQGQPDPLPPLPIQYADYTLWQRRWLQGPVLQRQLDFWREHLHGAPALLELPTDRPRPPLQDYSGESVEFALDAELTSTLVALSQRHGTTVFMTVLAAWGVLLARLSGQDQAVIGTPVANRTRSELEPLIGFFVNTQALRVDLRERPSVAALLAQVRATALTAQDHQDLPFEHLIEALNPERSLSHHPVFQAMLTWQNNAAGALRLPGIRLQPIPTDRHDAKFDLELFMGQSEDRILGRLAYATALFDRSTIERQLAQFVQVLAAMAAEDRAAVHRLPLLPVEQRAQLQGFTSTDAAPIPARCIHHLFEDQVRRTPDAIALLEGEVQLSYAVLEARANHLAHRLHASGVGLESRVALYLPRGIDQVVALLATLKAGAAYLPLDPELPSERLTFLLEDSRPRAVLTCEALQDTLQASCAMLHVRVLTLDLDANLDRRDPGPPSVQDLCPDHLAYIIYTSGSTGQPKGTLLTHAGAAHYLQWAVHTYRPFPSAVVSSSLAFDATLTSLLAPLLCGARVELLPEYDTLDALRQRLCDATPLGLVKLTPAHLEVLGQQLADHPQPLSAKVMVIGGEALSSATLARWQTLAPHTRLINEYGPTETVVGCVVHEATAEDAHTAHGRVPIGRPIDQLRLYVLDPHGQLAPIGVAGHLHIAGPQLARGYLARPDLTADRFVPDPFAEQPGQRMYRSGDLACWRADGTLDYLGRNDDQVKLRGHRIELGDIAAALRACNGVQDAAVLLREDTPGERRLVAYLVGGAEHLAAEALRAQLATRLPEVMLPTAYVPLDALPLTPNGKLDRKAFPSPDASAYATNAHETPQGPVEEAIAAIWRDLLGLETIGRRDDFFALGGHSLLAVRVASRLRQDLGAEIGLADLFAHTTLEQLAACVASSSAAVLPPITPLASDAPPLLSFAQQRLWFLSQFEGVSEAYHISGGLRLHGVLDTSALQRALDRIVARHASLRTTFALVDGQAVQQIAAEDSGFQLMHHDLRDAPDREAALERRLTEAAQKPFALAQGPLIRGELMQLAETEHVLFVSMHHIVSDGWSMSILIDELSVLYRSFACNEADPLTPLPIQYADYALWQRQWLAGDVLQQQATYWRQALSGAPALLELPSDHPRPARQTYAGAQLDVLVDAEQVQALKALSQRHGMTLYMTLLASWAMLLSRLSGQGDVVIGSPAANRGRSETEGLIGFFVNTLALRIDLSGAPTLGQLLASVKTSALQAQAHQDIPFEQVVELVQPPRSLAHAPLFQVMFSWQNTPQGTLDLDELEVSKLSVAQTSAKFDLSLSLEESEDGIVGNLTYATALFERATLERWLGHWRHLLDAMVSEGAEDRAVDRLSWLGEADRNQLLMEWNATAADYPRDACVHALFEAQVARDPLATAVVYGDVALSYGALNARANQLAYRLRALGVGLDDRVAICVQRSVEMVVAVLAVLKAGGAYVPLDPDYPQERLAYMLADCGAMMALTDTASRWRVEDTHAALVIVDLQADAEAWQHLPDRNPDRHASDVTARHLAYVIYTSGSTGTPKGVMIEHAGLTNYLSWAVRFYRPDTGALVSSSLAFDATITSLYVPLLCGARIELVPEQDKLEALHQRLCSNASPGLVKLTPAHLATLGQQLAAQPGAKPSATLFVIGGEALLTSTVTLWHERAPGMRLVNEYGPTETVVGCVAQDVSGPYRLDAYSQVPIGRPIGNMRIYILDVHSEPVPVGVVGQLHIAGVQMARGYRDRPALTAERFIADPFSGTPGARMYRSGDLGRWRADGTIEFVKRNDHQVKIRGFRIELGEIEARLGAHAAVRECVVVALEDAAGSGKRLVAYWVGAEGATSDGVDAEALRGWLAATLPEYMVPAAYVALEALPLTPNGKLDRKALPAPDGAAYATTAYEAPQGAIEEAITAIWCDLLGLDTIGRHDNFFTLGGHSLLAVTLTERMRRQGLQADLRTLFATPTLAALAAAIGSVSVRVPPNGITPDSAAIRPQMLPLVALTQAQIDAIVAMTPGGVANVQDIYPLAPLQEGIFFHHLLQREGDAYLLPHLIAFDSRARLDGFVAALQRVIDRHDILRTAVVWEGLVEPVQVVWRHAPLLIEEVQLEDADGDAATQLQSRFDPQHWRMDVRQAPLMRGFAAHDPASGQWLLSLLCHHLALDHTTLEIALEEVNSHLRGDADRLPAPQPFRHFVAQALLGVSRAEHEAYFRTLLGDVEEPCAPFGLLDVQGDGSTVEEAQRVLPEQLSALLRRQARTLGVSVASLFHLAWAQVVARATGRASAVFGTVLFGRMQGGAGADRTLGLFINTLPLRIEVDGTGVVDSVRVVQQRLAALLRHEHAPLSLAQQCSGVAAPAPLFTSLLNYRHSVEATDAVGSGSWEGIQTLSAQERTNYPLTVSVDDWGPGFTLKVHSQHPLVPARIVAFLEKALEELAEALAHAPETAVNALDVLPQAERDQVLRQWNATAADYPRDACVHELFEAQVARDPSAIAVTQAEVSLTYRELNARANRLAHYLRGLGVGPDDRVAICLERSVEMVVAVLAVLKAGGAYVPLDPHYPPERLSHMLADSGAVAVLTDMASRHLVEHRADAAVIVDLSANGERWAHGPDSNPDRHACGLTAHHLAYVIYTSGSTGAPKGAMNEHRAVVNRVMWMQEAYALEHSEVVLQKTPLSFDVSVWEVFWPLLSGACVQLAAPQGHKDPAYLKALMREGKITTLHFVPSMLRALVEHGDDARFPAIQRVICSGEALSPVLGARAQAMFPAAGIFNLYGPTEAAVDVTAWRYRADEAQETAASLPIGRPIANTQIYLLDAHGAPVPIGVMGEIHIGGDGVGRGYLNRDALTAERFLADPFSDIPDARMYRTGDLGRWRADGTIDFIGRNDHQVKIRGFRIELGEIEARLSAHDAVRACVVVALDDAASTDKRLVAYWVAAEGLASDGVCADSVDAQRLRDWLAATLPDYMVPAAYVQLEALPLTANGKLDRRALPAPDAGALVVQAYAAPQGELEIGLAALWRELLGVEQVGRHDSFFALGGHSLLGVRLISRIRSELGLELPLAALFAQPRLAELALALGDAGTTALPPILPVPRTEPMRLSFAQQRLWFLNQLDPRTGATYIMHGGVHLSGNLHVRALTRALDRIVARHETLRTHFANGEETPLQIIDAPRAVALQLIDLSGEPAPQSAARLHANNEANTGFDLANGPLFRGRLLRLAEREHVLLLSMHHIVSDGWSIGVLIEELGTLYAAFVQDQPDPLPPLPIQYADYAAWQHRWIDSQLQQRQLDFWCAQLRDAPALLELPTDRPRPPLQDTASDHVQVLLDETLSVRLQALAVQHGISIFGLLLAGWAALLSRYSGQTDLVIGTASAGRNRSELEPLIGFFVNTLPLRIDLSARPTFLELLDQVQATLLAAQANQDLPFERIIEAVRPVRSLSHTPLCQTMFSSDTTPARALELPDLQLSAYPSDHHVAQFDLSLDMQIAPTRIGGVLHYATALFERSTMQAYLDNYARLLAALADAPTLAVDRQVLLDADGWRSLQRWNDTARAVAPPTTIHTAFQAQARSTPDAMAVIDGDRTLRYAELDALSNHIALQLIAAGVRSGECVVTLLPRSADLVAAQLGILKAGATYVPLDPRQPAARHAQLAEDCQARAIVHAPGDAPSWATAPCLDIASTARPTDAFVAPPLPAAAPAYVMYTSGSSGKPKGVLVPHQAVLNLVRAPDYARWQADDRFAFASNPAFDSSTLEVWAPLLSGGSVVVVPQDVLLDPGLLADFARTHAISVLILVAGVLRAYASELARTLPTLRYLITGGDIADPQALATLLRGHRPHTLLQTYGPTETTQFVTAIGVSEVPEAGQRIPIGKPIGNLRLYVLDAHRQALPVGMQGELHIAGLGLAMGYLRQPGLTAEQFVPDPFSTVPGARMYRTGDLGRWRADGQLECLGRRDAQSKIRGFRLESGEIEAALRTHPQVDQALVRVCEDITGQRRLVAYVIGTQIDDSAAHDPNALRSHLADTLPDYMLPDAYVLMQTWPLTANGKLDARALPAPDDAQRGIAGIAPPQGETECALAEIWCALLGISTVNRHDNFFDIGGHSLLAVQLATRIQARLGRRLPLSRLFAEPTLARMAAALADSRVASSAPIATLVNRSNYYE</sequence>
<dbReference type="FunFam" id="3.30.559.10:FF:000012">
    <property type="entry name" value="Non-ribosomal peptide synthetase"/>
    <property type="match status" value="4"/>
</dbReference>
<dbReference type="EMBL" id="JQ348075">
    <property type="protein sequence ID" value="AGB08526.1"/>
    <property type="molecule type" value="Genomic_DNA"/>
</dbReference>
<dbReference type="Gene3D" id="3.30.559.10">
    <property type="entry name" value="Chloramphenicol acetyltransferase-like domain"/>
    <property type="match status" value="6"/>
</dbReference>
<dbReference type="InterPro" id="IPR023213">
    <property type="entry name" value="CAT-like_dom_sf"/>
</dbReference>
<dbReference type="PROSITE" id="PS00455">
    <property type="entry name" value="AMP_BINDING"/>
    <property type="match status" value="6"/>
</dbReference>
<dbReference type="PANTHER" id="PTHR45527:SF1">
    <property type="entry name" value="FATTY ACID SYNTHASE"/>
    <property type="match status" value="1"/>
</dbReference>
<dbReference type="FunFam" id="3.40.50.980:FF:000002">
    <property type="entry name" value="Enterobactin synthetase component F"/>
    <property type="match status" value="2"/>
</dbReference>
<feature type="domain" description="Carrier" evidence="6">
    <location>
        <begin position="5347"/>
        <end position="5422"/>
    </location>
</feature>
<dbReference type="GO" id="GO:0016874">
    <property type="term" value="F:ligase activity"/>
    <property type="evidence" value="ECO:0007669"/>
    <property type="project" value="UniProtKB-KW"/>
</dbReference>
<dbReference type="GO" id="GO:0072330">
    <property type="term" value="P:monocarboxylic acid biosynthetic process"/>
    <property type="evidence" value="ECO:0007669"/>
    <property type="project" value="UniProtKB-ARBA"/>
</dbReference>
<dbReference type="PROSITE" id="PS00012">
    <property type="entry name" value="PHOSPHOPANTETHEINE"/>
    <property type="match status" value="6"/>
</dbReference>
<feature type="domain" description="Carrier" evidence="6">
    <location>
        <begin position="3178"/>
        <end position="3253"/>
    </location>
</feature>
<dbReference type="Pfam" id="PF13193">
    <property type="entry name" value="AMP-binding_C"/>
    <property type="match status" value="6"/>
</dbReference>
<dbReference type="CDD" id="cd19531">
    <property type="entry name" value="LCL_NRPS-like"/>
    <property type="match status" value="4"/>
</dbReference>
<dbReference type="SUPFAM" id="SSF47336">
    <property type="entry name" value="ACP-like"/>
    <property type="match status" value="6"/>
</dbReference>
<dbReference type="GO" id="GO:0043041">
    <property type="term" value="P:amino acid activation for nonribosomal peptide biosynthetic process"/>
    <property type="evidence" value="ECO:0007669"/>
    <property type="project" value="TreeGrafter"/>
</dbReference>
<dbReference type="InterPro" id="IPR009081">
    <property type="entry name" value="PP-bd_ACP"/>
</dbReference>
<dbReference type="FunFam" id="3.40.50.12780:FF:000012">
    <property type="entry name" value="Non-ribosomal peptide synthetase"/>
    <property type="match status" value="5"/>
</dbReference>
<feature type="domain" description="Carrier" evidence="6">
    <location>
        <begin position="6400"/>
        <end position="6475"/>
    </location>
</feature>
<dbReference type="GO" id="GO:0005737">
    <property type="term" value="C:cytoplasm"/>
    <property type="evidence" value="ECO:0007669"/>
    <property type="project" value="TreeGrafter"/>
</dbReference>
<dbReference type="SUPFAM" id="SSF52777">
    <property type="entry name" value="CoA-dependent acyltransferases"/>
    <property type="match status" value="12"/>
</dbReference>
<evidence type="ECO:0000256" key="3">
    <source>
        <dbReference type="ARBA" id="ARBA00022450"/>
    </source>
</evidence>
<dbReference type="InterPro" id="IPR020806">
    <property type="entry name" value="PKS_PP-bd"/>
</dbReference>
<dbReference type="CDD" id="cd19544">
    <property type="entry name" value="E-C_NRPS"/>
    <property type="match status" value="2"/>
</dbReference>